<name>A0AC35TWC9_9BILA</name>
<sequence>MYITLMNGNYTIMKTKILEKWSRVGDGANPQHLTRMWRNLKGEKNVSPKEHVASQHMLLSYIANHAMINFYPISVKMSFIEEIDKYESSFSRTMLVQVIEVVETGGGLHYLRVWDGTLRDPNIKFVEPPPDWINDAKYFHVVDEDLKRETEKHSFFILCYKFREYFGQIRRSPGDFIVIKGLHFRKSNFYGIQQQEILVTESLFNDGKRAVVSNAGHSDIGLEIIKRHFNTIRAAINNKNNFFSYFEKSGNQYHLDQRVETQRRNQTQTESLHTLEEMGATTIISQSQRIQIMGRMYQATPQQLLTTMIEDPSDSEVTEVQPNSQSMAGQDTMILD</sequence>
<reference evidence="2" key="1">
    <citation type="submission" date="2016-11" db="UniProtKB">
        <authorList>
            <consortium name="WormBaseParasite"/>
        </authorList>
    </citation>
    <scope>IDENTIFICATION</scope>
    <source>
        <strain evidence="2">KR3021</strain>
    </source>
</reference>
<protein>
    <submittedName>
        <fullName evidence="2">POT1PC domain-containing protein</fullName>
    </submittedName>
</protein>
<proteinExistence type="predicted"/>
<dbReference type="WBParaSite" id="RSKR_0000503700.1">
    <property type="protein sequence ID" value="RSKR_0000503700.1"/>
    <property type="gene ID" value="RSKR_0000503700"/>
</dbReference>
<evidence type="ECO:0000313" key="2">
    <source>
        <dbReference type="WBParaSite" id="RSKR_0000503700.1"/>
    </source>
</evidence>
<evidence type="ECO:0000313" key="1">
    <source>
        <dbReference type="Proteomes" id="UP000095286"/>
    </source>
</evidence>
<accession>A0AC35TWC9</accession>
<organism evidence="1 2">
    <name type="scientific">Rhabditophanes sp. KR3021</name>
    <dbReference type="NCBI Taxonomy" id="114890"/>
    <lineage>
        <taxon>Eukaryota</taxon>
        <taxon>Metazoa</taxon>
        <taxon>Ecdysozoa</taxon>
        <taxon>Nematoda</taxon>
        <taxon>Chromadorea</taxon>
        <taxon>Rhabditida</taxon>
        <taxon>Tylenchina</taxon>
        <taxon>Panagrolaimomorpha</taxon>
        <taxon>Strongyloidoidea</taxon>
        <taxon>Alloionematidae</taxon>
        <taxon>Rhabditophanes</taxon>
    </lineage>
</organism>
<dbReference type="Proteomes" id="UP000095286">
    <property type="component" value="Unplaced"/>
</dbReference>